<organism evidence="1 2">
    <name type="scientific">Lasallia pustulata</name>
    <dbReference type="NCBI Taxonomy" id="136370"/>
    <lineage>
        <taxon>Eukaryota</taxon>
        <taxon>Fungi</taxon>
        <taxon>Dikarya</taxon>
        <taxon>Ascomycota</taxon>
        <taxon>Pezizomycotina</taxon>
        <taxon>Lecanoromycetes</taxon>
        <taxon>OSLEUM clade</taxon>
        <taxon>Umbilicariomycetidae</taxon>
        <taxon>Umbilicariales</taxon>
        <taxon>Umbilicariaceae</taxon>
        <taxon>Lasallia</taxon>
    </lineage>
</organism>
<keyword evidence="2" id="KW-1185">Reference proteome</keyword>
<sequence>MDLNDSKPQVYLSELNYQTQYFAISHVWSDGLGNRVQNGIRRCQAARLQSILKKAEVLYDGKGALVKYEKWAGQGGVCLPMRLLLAWKKPEHRVYFWLDTLCVPTGDEAIIPGVNELKRKAIKHITPIFSGASAVVILDSELQKIGPERNNENGRVDDEVLAAHVLATKWMQRAWTLEEGSLARKCFFTVGDTLQVLRQNSVVIDPLGRRICDSFRSIRQNWKTHSPLDYAIARFKNGIPRIVEEILSEGRKQAFAVSSISQRREQLKKIRVKRFVHSWNNLLRRTTTEAQDMQRIFANILDFNASSISKYHPGDGLVAILRSCEELPLSLLYNGGPRLQDVNAIEDAWIPTSINGLPLQDHGILQRTTSGFKIVTTGVDPESINVWITEVKVPFQAELFGIRDSNTGQQYVVEKQMNPTQGSVEFGQKMQDSYESAMATCIIMDKRGGSTSSEGYSGRGALFSVCEIPNSDQNIQVRFNSPLRFWALAQWQQNVLRYNPDPYQMPCFPAQHLKDDQNILLQLAPFKWDSPFPQRPLLIRRTNTFSLSQVIAVLGGFAVMQLISDVFYTEDASEGHRGTRILIRFIFQFTIATLIVRALQYRSKRAYQAWLATYEESWRPDDREWRKEQNTAADLETGELIVFGASAMYAHNEYELGMWRREIDRTWRPYFSQYLRNFPPSEPVVLPEIQPDRLARFAFGEKQIYDDMCYLIDKYPPISLGEQPTKSGFAAAATGVVISISG</sequence>
<protein>
    <recommendedName>
        <fullName evidence="3">Heterokaryon incompatibility domain-containing protein</fullName>
    </recommendedName>
</protein>
<dbReference type="AlphaFoldDB" id="A0A1W5D9D7"/>
<reference evidence="2" key="1">
    <citation type="submission" date="2017-03" db="EMBL/GenBank/DDBJ databases">
        <authorList>
            <person name="Sharma R."/>
            <person name="Thines M."/>
        </authorList>
    </citation>
    <scope>NUCLEOTIDE SEQUENCE [LARGE SCALE GENOMIC DNA]</scope>
</reference>
<name>A0A1W5D9D7_9LECA</name>
<dbReference type="PANTHER" id="PTHR39596:SF2">
    <property type="entry name" value="HET DOMAIN PROTEIN (AFU_ORTHOLOGUE AFUA_1G17550)-RELATED"/>
    <property type="match status" value="1"/>
</dbReference>
<evidence type="ECO:0000313" key="1">
    <source>
        <dbReference type="EMBL" id="SLM39552.1"/>
    </source>
</evidence>
<dbReference type="EMBL" id="FWEW01003525">
    <property type="protein sequence ID" value="SLM39552.1"/>
    <property type="molecule type" value="Genomic_DNA"/>
</dbReference>
<proteinExistence type="predicted"/>
<evidence type="ECO:0000313" key="2">
    <source>
        <dbReference type="Proteomes" id="UP000192927"/>
    </source>
</evidence>
<dbReference type="Proteomes" id="UP000192927">
    <property type="component" value="Unassembled WGS sequence"/>
</dbReference>
<accession>A0A1W5D9D7</accession>
<dbReference type="PANTHER" id="PTHR39596">
    <property type="match status" value="1"/>
</dbReference>
<evidence type="ECO:0008006" key="3">
    <source>
        <dbReference type="Google" id="ProtNLM"/>
    </source>
</evidence>